<feature type="domain" description="Response regulatory" evidence="4">
    <location>
        <begin position="4"/>
        <end position="119"/>
    </location>
</feature>
<reference evidence="5 6" key="1">
    <citation type="submission" date="2020-08" db="EMBL/GenBank/DDBJ databases">
        <title>A Genomic Blueprint of the Chicken Gut Microbiome.</title>
        <authorList>
            <person name="Gilroy R."/>
            <person name="Ravi A."/>
            <person name="Getino M."/>
            <person name="Pursley I."/>
            <person name="Horton D.L."/>
            <person name="Alikhan N.-F."/>
            <person name="Baker D."/>
            <person name="Gharbi K."/>
            <person name="Hall N."/>
            <person name="Watson M."/>
            <person name="Adriaenssens E.M."/>
            <person name="Foster-Nyarko E."/>
            <person name="Jarju S."/>
            <person name="Secka A."/>
            <person name="Antonio M."/>
            <person name="Oren A."/>
            <person name="Chaudhuri R."/>
            <person name="La Ragione R.M."/>
            <person name="Hildebrand F."/>
            <person name="Pallen M.J."/>
        </authorList>
    </citation>
    <scope>NUCLEOTIDE SEQUENCE [LARGE SCALE GENOMIC DNA]</scope>
    <source>
        <strain evidence="5 6">Sa3CVN1</strain>
    </source>
</reference>
<evidence type="ECO:0000256" key="2">
    <source>
        <dbReference type="ARBA" id="ARBA00024867"/>
    </source>
</evidence>
<dbReference type="Pfam" id="PF00072">
    <property type="entry name" value="Response_reg"/>
    <property type="match status" value="1"/>
</dbReference>
<keyword evidence="6" id="KW-1185">Reference proteome</keyword>
<protein>
    <recommendedName>
        <fullName evidence="1">Stage 0 sporulation protein A homolog</fullName>
    </recommendedName>
</protein>
<comment type="function">
    <text evidence="2">May play the central regulatory role in sporulation. It may be an element of the effector pathway responsible for the activation of sporulation genes in response to nutritional stress. Spo0A may act in concert with spo0H (a sigma factor) to control the expression of some genes that are critical to the sporulation process.</text>
</comment>
<dbReference type="InterPro" id="IPR011006">
    <property type="entry name" value="CheY-like_superfamily"/>
</dbReference>
<organism evidence="5 6">
    <name type="scientific">Clostridium cibarium</name>
    <dbReference type="NCBI Taxonomy" id="2762247"/>
    <lineage>
        <taxon>Bacteria</taxon>
        <taxon>Bacillati</taxon>
        <taxon>Bacillota</taxon>
        <taxon>Clostridia</taxon>
        <taxon>Eubacteriales</taxon>
        <taxon>Clostridiaceae</taxon>
        <taxon>Clostridium</taxon>
    </lineage>
</organism>
<feature type="modified residue" description="4-aspartylphosphate" evidence="3">
    <location>
        <position position="54"/>
    </location>
</feature>
<dbReference type="SUPFAM" id="SSF52172">
    <property type="entry name" value="CheY-like"/>
    <property type="match status" value="1"/>
</dbReference>
<name>A0ABR8PU50_9CLOT</name>
<evidence type="ECO:0000313" key="6">
    <source>
        <dbReference type="Proteomes" id="UP000627781"/>
    </source>
</evidence>
<evidence type="ECO:0000259" key="4">
    <source>
        <dbReference type="PROSITE" id="PS50110"/>
    </source>
</evidence>
<dbReference type="EMBL" id="JACSRA010000014">
    <property type="protein sequence ID" value="MBD7911704.1"/>
    <property type="molecule type" value="Genomic_DNA"/>
</dbReference>
<keyword evidence="3" id="KW-0597">Phosphoprotein</keyword>
<evidence type="ECO:0000256" key="3">
    <source>
        <dbReference type="PROSITE-ProRule" id="PRU00169"/>
    </source>
</evidence>
<dbReference type="InterPro" id="IPR052048">
    <property type="entry name" value="ST_Response_Regulator"/>
</dbReference>
<dbReference type="Proteomes" id="UP000627781">
    <property type="component" value="Unassembled WGS sequence"/>
</dbReference>
<dbReference type="SMART" id="SM00448">
    <property type="entry name" value="REC"/>
    <property type="match status" value="1"/>
</dbReference>
<dbReference type="InterPro" id="IPR001789">
    <property type="entry name" value="Sig_transdc_resp-reg_receiver"/>
</dbReference>
<proteinExistence type="predicted"/>
<dbReference type="PROSITE" id="PS50110">
    <property type="entry name" value="RESPONSE_REGULATORY"/>
    <property type="match status" value="1"/>
</dbReference>
<gene>
    <name evidence="5" type="ORF">H9661_10075</name>
</gene>
<dbReference type="Gene3D" id="3.40.50.2300">
    <property type="match status" value="1"/>
</dbReference>
<evidence type="ECO:0000313" key="5">
    <source>
        <dbReference type="EMBL" id="MBD7911704.1"/>
    </source>
</evidence>
<comment type="caution">
    <text evidence="5">The sequence shown here is derived from an EMBL/GenBank/DDBJ whole genome shotgun (WGS) entry which is preliminary data.</text>
</comment>
<evidence type="ECO:0000256" key="1">
    <source>
        <dbReference type="ARBA" id="ARBA00018672"/>
    </source>
</evidence>
<sequence length="124" mass="13805">MMKRVLVVDDAAFMRLSLKGILERCGFEVVGEAENGVKAIQLYRQLKPDFVTMDLTMPELGGVDATKMIKMIDNEAKIVVISSMGHETSVKEAIMAGAISFILKPFDEETVIRQLKEIEKSIVD</sequence>
<dbReference type="PANTHER" id="PTHR43228:SF1">
    <property type="entry name" value="TWO-COMPONENT RESPONSE REGULATOR ARR22"/>
    <property type="match status" value="1"/>
</dbReference>
<accession>A0ABR8PU50</accession>
<dbReference type="PANTHER" id="PTHR43228">
    <property type="entry name" value="TWO-COMPONENT RESPONSE REGULATOR"/>
    <property type="match status" value="1"/>
</dbReference>